<evidence type="ECO:0000256" key="1">
    <source>
        <dbReference type="SAM" id="MobiDB-lite"/>
    </source>
</evidence>
<dbReference type="PROSITE" id="PS50181">
    <property type="entry name" value="FBOX"/>
    <property type="match status" value="1"/>
</dbReference>
<proteinExistence type="predicted"/>
<name>A0AA39QPI0_9AGAR</name>
<comment type="caution">
    <text evidence="3">The sequence shown here is derived from an EMBL/GenBank/DDBJ whole genome shotgun (WGS) entry which is preliminary data.</text>
</comment>
<keyword evidence="4" id="KW-1185">Reference proteome</keyword>
<reference evidence="3" key="1">
    <citation type="submission" date="2023-06" db="EMBL/GenBank/DDBJ databases">
        <authorList>
            <consortium name="Lawrence Berkeley National Laboratory"/>
            <person name="Ahrendt S."/>
            <person name="Sahu N."/>
            <person name="Indic B."/>
            <person name="Wong-Bajracharya J."/>
            <person name="Merenyi Z."/>
            <person name="Ke H.-M."/>
            <person name="Monk M."/>
            <person name="Kocsube S."/>
            <person name="Drula E."/>
            <person name="Lipzen A."/>
            <person name="Balint B."/>
            <person name="Henrissat B."/>
            <person name="Andreopoulos B."/>
            <person name="Martin F.M."/>
            <person name="Harder C.B."/>
            <person name="Rigling D."/>
            <person name="Ford K.L."/>
            <person name="Foster G.D."/>
            <person name="Pangilinan J."/>
            <person name="Papanicolaou A."/>
            <person name="Barry K."/>
            <person name="LaButti K."/>
            <person name="Viragh M."/>
            <person name="Koriabine M."/>
            <person name="Yan M."/>
            <person name="Riley R."/>
            <person name="Champramary S."/>
            <person name="Plett K.L."/>
            <person name="Tsai I.J."/>
            <person name="Slot J."/>
            <person name="Sipos G."/>
            <person name="Plett J."/>
            <person name="Nagy L.G."/>
            <person name="Grigoriev I.V."/>
        </authorList>
    </citation>
    <scope>NUCLEOTIDE SEQUENCE</scope>
    <source>
        <strain evidence="3">HWK02</strain>
    </source>
</reference>
<dbReference type="InterPro" id="IPR001810">
    <property type="entry name" value="F-box_dom"/>
</dbReference>
<organism evidence="3 4">
    <name type="scientific">Armillaria luteobubalina</name>
    <dbReference type="NCBI Taxonomy" id="153913"/>
    <lineage>
        <taxon>Eukaryota</taxon>
        <taxon>Fungi</taxon>
        <taxon>Dikarya</taxon>
        <taxon>Basidiomycota</taxon>
        <taxon>Agaricomycotina</taxon>
        <taxon>Agaricomycetes</taxon>
        <taxon>Agaricomycetidae</taxon>
        <taxon>Agaricales</taxon>
        <taxon>Marasmiineae</taxon>
        <taxon>Physalacriaceae</taxon>
        <taxon>Armillaria</taxon>
    </lineage>
</organism>
<evidence type="ECO:0000259" key="2">
    <source>
        <dbReference type="PROSITE" id="PS50181"/>
    </source>
</evidence>
<accession>A0AA39QPI0</accession>
<dbReference type="AlphaFoldDB" id="A0AA39QPI0"/>
<dbReference type="SUPFAM" id="SSF81383">
    <property type="entry name" value="F-box domain"/>
    <property type="match status" value="1"/>
</dbReference>
<dbReference type="InterPro" id="IPR036047">
    <property type="entry name" value="F-box-like_dom_sf"/>
</dbReference>
<evidence type="ECO:0000313" key="3">
    <source>
        <dbReference type="EMBL" id="KAK0505444.1"/>
    </source>
</evidence>
<dbReference type="Pfam" id="PF00646">
    <property type="entry name" value="F-box"/>
    <property type="match status" value="1"/>
</dbReference>
<evidence type="ECO:0000313" key="4">
    <source>
        <dbReference type="Proteomes" id="UP001175228"/>
    </source>
</evidence>
<gene>
    <name evidence="3" type="ORF">EDD18DRAFT_1344259</name>
</gene>
<dbReference type="EMBL" id="JAUEPU010000002">
    <property type="protein sequence ID" value="KAK0505444.1"/>
    <property type="molecule type" value="Genomic_DNA"/>
</dbReference>
<protein>
    <recommendedName>
        <fullName evidence="2">F-box domain-containing protein</fullName>
    </recommendedName>
</protein>
<feature type="region of interest" description="Disordered" evidence="1">
    <location>
        <begin position="1"/>
        <end position="27"/>
    </location>
</feature>
<feature type="domain" description="F-box" evidence="2">
    <location>
        <begin position="31"/>
        <end position="80"/>
    </location>
</feature>
<dbReference type="Proteomes" id="UP001175228">
    <property type="component" value="Unassembled WGS sequence"/>
</dbReference>
<sequence>MPRKRQLGSDDEESGAPQHGFKRPKKAPTEVDRFTMLPKDIHFEIFGHLEPFDLLHLSRLTKGFRGALFDKASVAVWKAAWGNVVDLPRPPEGTSEPTWVSLIYETKCCHCQKYVRFPDFSLRIRICHTCAKIHLREVQDVYPCRTQEEVTISRQIASMIPLEYVKITRGKKSWDELYFLPKDFDERKQFVLSNERAADHYRLWYDRRSASNVSFDAKNGRIQAIREKLISMGYEHELNKIKYPDNFYTHSLVNQNRALTDRIWTSIKDKLVTYMESMKLKRLSRERMYVVNSRKIVAVGILREFKNAFSPSLVLLSLADFLDSALATSVLELPSEVEVTDEQFAAIKTGLSDFCVAWRYNVHCQLAEFVIGPDRTLSADDKLVRLQLASTVFLCRRCYLSAQRLTPLIYPDTITHQCLTISPLKDTSSDPTRRLNSKTYMVCGVWNTDCLMRDETLGRVTECVIRSMGFNPDTASIAELDVSPLLLECQSCPRNRGTDGTYTSAAYGWRALVQHFYEKHRGGFTSNVKAAVIKDGRLSGSNNSVKCLKAVLFHCTFLSVHCRDLPCEDYMQSFDGLVKHITDRHHIQAPQMSIDWYEEFAWSNESMHPRLKVDICIA</sequence>